<evidence type="ECO:0000256" key="4">
    <source>
        <dbReference type="SAM" id="MobiDB-lite"/>
    </source>
</evidence>
<evidence type="ECO:0000313" key="6">
    <source>
        <dbReference type="EMBL" id="HJC35124.1"/>
    </source>
</evidence>
<comment type="similarity">
    <text evidence="3">Belongs to the flavoredoxin family.</text>
</comment>
<reference evidence="6" key="1">
    <citation type="journal article" date="2021" name="PeerJ">
        <title>Extensive microbial diversity within the chicken gut microbiome revealed by metagenomics and culture.</title>
        <authorList>
            <person name="Gilroy R."/>
            <person name="Ravi A."/>
            <person name="Getino M."/>
            <person name="Pursley I."/>
            <person name="Horton D.L."/>
            <person name="Alikhan N.F."/>
            <person name="Baker D."/>
            <person name="Gharbi K."/>
            <person name="Hall N."/>
            <person name="Watson M."/>
            <person name="Adriaenssens E.M."/>
            <person name="Foster-Nyarko E."/>
            <person name="Jarju S."/>
            <person name="Secka A."/>
            <person name="Antonio M."/>
            <person name="Oren A."/>
            <person name="Chaudhuri R.R."/>
            <person name="La Ragione R."/>
            <person name="Hildebrand F."/>
            <person name="Pallen M.J."/>
        </authorList>
    </citation>
    <scope>NUCLEOTIDE SEQUENCE</scope>
    <source>
        <strain evidence="6">ChiW19-954</strain>
    </source>
</reference>
<feature type="domain" description="Flavin reductase like" evidence="5">
    <location>
        <begin position="11"/>
        <end position="158"/>
    </location>
</feature>
<proteinExistence type="inferred from homology"/>
<dbReference type="GO" id="GO:0016646">
    <property type="term" value="F:oxidoreductase activity, acting on the CH-NH group of donors, NAD or NADP as acceptor"/>
    <property type="evidence" value="ECO:0007669"/>
    <property type="project" value="UniProtKB-ARBA"/>
</dbReference>
<dbReference type="Pfam" id="PF01613">
    <property type="entry name" value="Flavin_Reduct"/>
    <property type="match status" value="1"/>
</dbReference>
<dbReference type="SMART" id="SM00903">
    <property type="entry name" value="Flavin_Reduct"/>
    <property type="match status" value="1"/>
</dbReference>
<evidence type="ECO:0000256" key="2">
    <source>
        <dbReference type="ARBA" id="ARBA00022630"/>
    </source>
</evidence>
<dbReference type="InterPro" id="IPR052174">
    <property type="entry name" value="Flavoredoxin"/>
</dbReference>
<comment type="cofactor">
    <cofactor evidence="1">
        <name>FMN</name>
        <dbReference type="ChEBI" id="CHEBI:58210"/>
    </cofactor>
</comment>
<dbReference type="SUPFAM" id="SSF50475">
    <property type="entry name" value="FMN-binding split barrel"/>
    <property type="match status" value="1"/>
</dbReference>
<dbReference type="Proteomes" id="UP000823890">
    <property type="component" value="Unassembled WGS sequence"/>
</dbReference>
<name>A0A9D2NQG9_9FIRM</name>
<evidence type="ECO:0000256" key="1">
    <source>
        <dbReference type="ARBA" id="ARBA00001917"/>
    </source>
</evidence>
<sequence length="236" mass="26057">MAKQTWKPGNMIYPLPAVMVSTADKEGNSNILTIAWTGTVCTNPPMAYISVRPERYSYHMIKESGEFVINLTTKKLSHATDYCGVRSGRDVDKWKECRLTKGSASSLEYAPVIEEAPVNIECKVKSIQELGSHHMFLAEVTAVQVDESYMDDKGKFDLNSTGLIAYSHGEYLDLGNKLGTFGYSVRKKQAPRRQKKAGCKKADAKDAGGKKANGKNAVSRKAAGKKRTTARRKADR</sequence>
<feature type="compositionally biased region" description="Basic residues" evidence="4">
    <location>
        <begin position="187"/>
        <end position="199"/>
    </location>
</feature>
<evidence type="ECO:0000256" key="3">
    <source>
        <dbReference type="ARBA" id="ARBA00038054"/>
    </source>
</evidence>
<feature type="compositionally biased region" description="Basic and acidic residues" evidence="4">
    <location>
        <begin position="200"/>
        <end position="209"/>
    </location>
</feature>
<dbReference type="Gene3D" id="2.30.110.10">
    <property type="entry name" value="Electron Transport, Fmn-binding Protein, Chain A"/>
    <property type="match status" value="1"/>
</dbReference>
<dbReference type="InterPro" id="IPR012349">
    <property type="entry name" value="Split_barrel_FMN-bd"/>
</dbReference>
<gene>
    <name evidence="6" type="ORF">H9758_11135</name>
</gene>
<reference evidence="6" key="2">
    <citation type="submission" date="2021-04" db="EMBL/GenBank/DDBJ databases">
        <authorList>
            <person name="Gilroy R."/>
        </authorList>
    </citation>
    <scope>NUCLEOTIDE SEQUENCE</scope>
    <source>
        <strain evidence="6">ChiW19-954</strain>
    </source>
</reference>
<feature type="region of interest" description="Disordered" evidence="4">
    <location>
        <begin position="187"/>
        <end position="236"/>
    </location>
</feature>
<dbReference type="PANTHER" id="PTHR43567">
    <property type="entry name" value="FLAVOREDOXIN-RELATED-RELATED"/>
    <property type="match status" value="1"/>
</dbReference>
<dbReference type="PANTHER" id="PTHR43567:SF1">
    <property type="entry name" value="FLAVOREDOXIN"/>
    <property type="match status" value="1"/>
</dbReference>
<keyword evidence="2" id="KW-0285">Flavoprotein</keyword>
<evidence type="ECO:0000313" key="7">
    <source>
        <dbReference type="Proteomes" id="UP000823890"/>
    </source>
</evidence>
<evidence type="ECO:0000259" key="5">
    <source>
        <dbReference type="SMART" id="SM00903"/>
    </source>
</evidence>
<dbReference type="GO" id="GO:0010181">
    <property type="term" value="F:FMN binding"/>
    <property type="evidence" value="ECO:0007669"/>
    <property type="project" value="InterPro"/>
</dbReference>
<comment type="caution">
    <text evidence="6">The sequence shown here is derived from an EMBL/GenBank/DDBJ whole genome shotgun (WGS) entry which is preliminary data.</text>
</comment>
<dbReference type="AlphaFoldDB" id="A0A9D2NQG9"/>
<protein>
    <submittedName>
        <fullName evidence="6">Flavin reductase</fullName>
    </submittedName>
</protein>
<organism evidence="6 7">
    <name type="scientific">Candidatus Mediterraneibacter faecipullorum</name>
    <dbReference type="NCBI Taxonomy" id="2838670"/>
    <lineage>
        <taxon>Bacteria</taxon>
        <taxon>Bacillati</taxon>
        <taxon>Bacillota</taxon>
        <taxon>Clostridia</taxon>
        <taxon>Lachnospirales</taxon>
        <taxon>Lachnospiraceae</taxon>
        <taxon>Mediterraneibacter</taxon>
    </lineage>
</organism>
<feature type="compositionally biased region" description="Basic residues" evidence="4">
    <location>
        <begin position="222"/>
        <end position="236"/>
    </location>
</feature>
<dbReference type="EMBL" id="DWWO01000134">
    <property type="protein sequence ID" value="HJC35124.1"/>
    <property type="molecule type" value="Genomic_DNA"/>
</dbReference>
<accession>A0A9D2NQG9</accession>
<dbReference type="InterPro" id="IPR002563">
    <property type="entry name" value="Flavin_Rdtase-like_dom"/>
</dbReference>